<protein>
    <submittedName>
        <fullName evidence="2">Leucine-rich repeat</fullName>
    </submittedName>
</protein>
<feature type="region of interest" description="Disordered" evidence="1">
    <location>
        <begin position="1"/>
        <end position="23"/>
    </location>
</feature>
<dbReference type="EMBL" id="CAQK01000527">
    <property type="protein sequence ID" value="CCQ51790.1"/>
    <property type="molecule type" value="Genomic_DNA"/>
</dbReference>
<reference evidence="2 3" key="1">
    <citation type="submission" date="2013-01" db="EMBL/GenBank/DDBJ databases">
        <authorList>
            <person name="Bench S."/>
        </authorList>
    </citation>
    <scope>NUCLEOTIDE SEQUENCE [LARGE SCALE GENOMIC DNA]</scope>
    <source>
        <strain evidence="2 3">WH 8502</strain>
    </source>
</reference>
<comment type="caution">
    <text evidence="2">The sequence shown here is derived from an EMBL/GenBank/DDBJ whole genome shotgun (WGS) entry which is preliminary data.</text>
</comment>
<dbReference type="AlphaFoldDB" id="T2IHW6"/>
<evidence type="ECO:0000313" key="3">
    <source>
        <dbReference type="Proteomes" id="UP000018348"/>
    </source>
</evidence>
<evidence type="ECO:0000256" key="1">
    <source>
        <dbReference type="SAM" id="MobiDB-lite"/>
    </source>
</evidence>
<accession>T2IHW6</accession>
<reference evidence="2 3" key="2">
    <citation type="submission" date="2013-09" db="EMBL/GenBank/DDBJ databases">
        <title>Whole genome comparison of six Crocosphaera watsonii strains with differing phenotypes.</title>
        <authorList>
            <person name="Bench S.R."/>
            <person name="Heller P."/>
            <person name="Frank I."/>
            <person name="Arciniega M."/>
            <person name="Shilova I.N."/>
            <person name="Zehr J.P."/>
        </authorList>
    </citation>
    <scope>NUCLEOTIDE SEQUENCE [LARGE SCALE GENOMIC DNA]</scope>
    <source>
        <strain evidence="2 3">WH 8502</strain>
    </source>
</reference>
<name>T2IHW6_CROWT</name>
<evidence type="ECO:0000313" key="2">
    <source>
        <dbReference type="EMBL" id="CCQ51790.1"/>
    </source>
</evidence>
<feature type="compositionally biased region" description="Basic and acidic residues" evidence="1">
    <location>
        <begin position="11"/>
        <end position="23"/>
    </location>
</feature>
<dbReference type="Proteomes" id="UP000018348">
    <property type="component" value="Unassembled WGS sequence"/>
</dbReference>
<gene>
    <name evidence="2" type="ORF">CWATWH8502_4130</name>
</gene>
<proteinExistence type="predicted"/>
<organism evidence="2 3">
    <name type="scientific">Crocosphaera watsonii WH 8502</name>
    <dbReference type="NCBI Taxonomy" id="423474"/>
    <lineage>
        <taxon>Bacteria</taxon>
        <taxon>Bacillati</taxon>
        <taxon>Cyanobacteriota</taxon>
        <taxon>Cyanophyceae</taxon>
        <taxon>Oscillatoriophycideae</taxon>
        <taxon>Chroococcales</taxon>
        <taxon>Aphanothecaceae</taxon>
        <taxon>Crocosphaera</taxon>
    </lineage>
</organism>
<sequence length="66" mass="7725">MSNSSPILLIKNEKQERKRDINDRQLRGEFTNFKETLATNFATNRGLQEILNKIQHYISNLPHIGE</sequence>